<feature type="transmembrane region" description="Helical" evidence="1">
    <location>
        <begin position="230"/>
        <end position="252"/>
    </location>
</feature>
<evidence type="ECO:0000313" key="5">
    <source>
        <dbReference type="EMBL" id="SMX95260.1"/>
    </source>
</evidence>
<accession>A0A1D7W1J7</accession>
<dbReference type="KEGG" id="blin:BLSMQ_1206"/>
<reference evidence="2" key="1">
    <citation type="submission" date="2016-09" db="EMBL/GenBank/DDBJ databases">
        <title>Complete Genome Sequence of Brevibacterium aurantiacum SMQ-1335.</title>
        <authorList>
            <person name="de Melo A.G."/>
            <person name="Labrie S.J."/>
            <person name="Dumaresq J."/>
            <person name="Roberts R.J."/>
            <person name="Tremblay D.M."/>
            <person name="Moineau S."/>
        </authorList>
    </citation>
    <scope>NUCLEOTIDE SEQUENCE</scope>
    <source>
        <strain evidence="2">SMQ-1335</strain>
    </source>
</reference>
<evidence type="ECO:0000256" key="1">
    <source>
        <dbReference type="SAM" id="Phobius"/>
    </source>
</evidence>
<evidence type="ECO:0000313" key="6">
    <source>
        <dbReference type="Proteomes" id="UP000094793"/>
    </source>
</evidence>
<dbReference type="Proteomes" id="UP000234327">
    <property type="component" value="Unassembled WGS sequence"/>
</dbReference>
<evidence type="ECO:0008006" key="10">
    <source>
        <dbReference type="Google" id="ProtNLM"/>
    </source>
</evidence>
<dbReference type="eggNOG" id="ENOG5031X5Q">
    <property type="taxonomic scope" value="Bacteria"/>
</dbReference>
<keyword evidence="1" id="KW-0472">Membrane</keyword>
<keyword evidence="1" id="KW-1133">Transmembrane helix</keyword>
<dbReference type="Proteomes" id="UP000234289">
    <property type="component" value="Unassembled WGS sequence"/>
</dbReference>
<evidence type="ECO:0000313" key="8">
    <source>
        <dbReference type="Proteomes" id="UP000234327"/>
    </source>
</evidence>
<dbReference type="EMBL" id="FXZG01000014">
    <property type="protein sequence ID" value="SMX90426.1"/>
    <property type="molecule type" value="Genomic_DNA"/>
</dbReference>
<keyword evidence="1" id="KW-0812">Transmembrane</keyword>
<dbReference type="PATRIC" id="fig|1703.10.peg.1241"/>
<reference evidence="6" key="2">
    <citation type="submission" date="2016-09" db="EMBL/GenBank/DDBJ databases">
        <title>Complete Genome Sequence of Brevibacterium linens SMQ-1335.</title>
        <authorList>
            <person name="de Melo A.G."/>
            <person name="Labrie S.J."/>
            <person name="Dumaresq J."/>
            <person name="Roberts R.J."/>
            <person name="Tremblay D.M."/>
            <person name="Moineau S."/>
        </authorList>
    </citation>
    <scope>NUCLEOTIDE SEQUENCE [LARGE SCALE GENOMIC DNA]</scope>
    <source>
        <strain evidence="6">SMQ-1335</strain>
    </source>
</reference>
<evidence type="ECO:0000313" key="2">
    <source>
        <dbReference type="EMBL" id="AOP52916.1"/>
    </source>
</evidence>
<dbReference type="Proteomes" id="UP000234525">
    <property type="component" value="Unassembled WGS sequence"/>
</dbReference>
<evidence type="ECO:0000313" key="9">
    <source>
        <dbReference type="Proteomes" id="UP000234525"/>
    </source>
</evidence>
<reference evidence="7 9" key="4">
    <citation type="submission" date="2017-03" db="EMBL/GenBank/DDBJ databases">
        <authorList>
            <person name="Monnet C."/>
        </authorList>
    </citation>
    <scope>NUCLEOTIDE SEQUENCE [LARGE SCALE GENOMIC DNA]</scope>
    <source>
        <strain evidence="9">ATCC 9175</strain>
        <strain evidence="7">CNRZ 920</strain>
    </source>
</reference>
<keyword evidence="9" id="KW-1185">Reference proteome</keyword>
<proteinExistence type="predicted"/>
<dbReference type="EMBL" id="FXZB01000018">
    <property type="protein sequence ID" value="SMX89300.1"/>
    <property type="molecule type" value="Genomic_DNA"/>
</dbReference>
<dbReference type="AlphaFoldDB" id="A0A2H1JP99"/>
<sequence>MRTWMRWTLALLVFAAVVVGTTMYSSAKFDEAKSARIEAESGDQISVDSIYSDRVASRYDPDYDRSRYQQIAKALETDPVFIDEYQVVGVEDSELAAIRKEVGDLTEPIYVAILTTSQLDAADGDGELTAARIATELSDDRATVLVANEVHEDLGHKGIVRQLDDPLELDHDATVSRRALDYVRALKSTEAEDAEGSYARMIDDNGDPIVVDVDNSSDPRDLTYPTGGGAVAGMVLGLIVGGGVGIIGVLIWRSIGKRLLGQ</sequence>
<gene>
    <name evidence="3" type="ORF">BAUR9175_02657</name>
    <name evidence="4" type="ORF">BAUR920_02438</name>
    <name evidence="5" type="ORF">BAURA63_03009</name>
    <name evidence="2" type="ORF">BLSMQ_1206</name>
</gene>
<dbReference type="RefSeq" id="WP_125178032.1">
    <property type="nucleotide sequence ID" value="NZ_BJME01000018.1"/>
</dbReference>
<name>A0A2H1JP99_BREAU</name>
<evidence type="ECO:0000313" key="3">
    <source>
        <dbReference type="EMBL" id="SMX89300.1"/>
    </source>
</evidence>
<protein>
    <recommendedName>
        <fullName evidence="10">TPM domain-containing protein</fullName>
    </recommendedName>
</protein>
<accession>A0A2H1JP99</accession>
<evidence type="ECO:0000313" key="7">
    <source>
        <dbReference type="Proteomes" id="UP000234289"/>
    </source>
</evidence>
<reference evidence="3 8" key="3">
    <citation type="submission" date="2017-03" db="EMBL/GenBank/DDBJ databases">
        <authorList>
            <person name="Afonso C.L."/>
            <person name="Miller P.J."/>
            <person name="Scott M.A."/>
            <person name="Spackman E."/>
            <person name="Goraichik I."/>
            <person name="Dimitrov K.M."/>
            <person name="Suarez D.L."/>
            <person name="Swayne D.E."/>
        </authorList>
    </citation>
    <scope>NUCLEOTIDE SEQUENCE [LARGE SCALE GENOMIC DNA]</scope>
    <source>
        <strain evidence="5">6</strain>
        <strain evidence="8">6(3)</strain>
        <strain evidence="3">ATCC 9175</strain>
        <strain evidence="4">CNRZ 920</strain>
    </source>
</reference>
<evidence type="ECO:0000313" key="4">
    <source>
        <dbReference type="EMBL" id="SMX90426.1"/>
    </source>
</evidence>
<dbReference type="EMBL" id="CP017150">
    <property type="protein sequence ID" value="AOP52916.1"/>
    <property type="molecule type" value="Genomic_DNA"/>
</dbReference>
<organism evidence="3 9">
    <name type="scientific">Brevibacterium aurantiacum</name>
    <dbReference type="NCBI Taxonomy" id="273384"/>
    <lineage>
        <taxon>Bacteria</taxon>
        <taxon>Bacillati</taxon>
        <taxon>Actinomycetota</taxon>
        <taxon>Actinomycetes</taxon>
        <taxon>Micrococcales</taxon>
        <taxon>Brevibacteriaceae</taxon>
        <taxon>Brevibacterium</taxon>
    </lineage>
</organism>
<dbReference type="Proteomes" id="UP000094793">
    <property type="component" value="Chromosome"/>
</dbReference>
<dbReference type="EMBL" id="FXYZ01000015">
    <property type="protein sequence ID" value="SMX95260.1"/>
    <property type="molecule type" value="Genomic_DNA"/>
</dbReference>